<dbReference type="Proteomes" id="UP000228770">
    <property type="component" value="Unassembled WGS sequence"/>
</dbReference>
<keyword evidence="3" id="KW-0132">Cell division</keyword>
<gene>
    <name evidence="3" type="ORF">CO102_01725</name>
</gene>
<dbReference type="GO" id="GO:0006508">
    <property type="term" value="P:proteolysis"/>
    <property type="evidence" value="ECO:0007669"/>
    <property type="project" value="InterPro"/>
</dbReference>
<dbReference type="GO" id="GO:0005524">
    <property type="term" value="F:ATP binding"/>
    <property type="evidence" value="ECO:0007669"/>
    <property type="project" value="InterPro"/>
</dbReference>
<dbReference type="Gene3D" id="1.20.58.760">
    <property type="entry name" value="Peptidase M41"/>
    <property type="match status" value="1"/>
</dbReference>
<dbReference type="GO" id="GO:0051301">
    <property type="term" value="P:cell division"/>
    <property type="evidence" value="ECO:0007669"/>
    <property type="project" value="UniProtKB-KW"/>
</dbReference>
<feature type="domain" description="Peptidase M41" evidence="2">
    <location>
        <begin position="18"/>
        <end position="67"/>
    </location>
</feature>
<accession>A0A2M8C2D9</accession>
<dbReference type="Pfam" id="PF01434">
    <property type="entry name" value="Peptidase_M41"/>
    <property type="match status" value="1"/>
</dbReference>
<organism evidence="3 4">
    <name type="scientific">Candidatus Brennerbacteria bacterium CG_4_9_14_3_um_filter_43_9</name>
    <dbReference type="NCBI Taxonomy" id="1974522"/>
    <lineage>
        <taxon>Bacteria</taxon>
        <taxon>Candidatus Brenneribacteriota</taxon>
    </lineage>
</organism>
<feature type="non-terminal residue" evidence="3">
    <location>
        <position position="68"/>
    </location>
</feature>
<evidence type="ECO:0000256" key="1">
    <source>
        <dbReference type="SAM" id="MobiDB-lite"/>
    </source>
</evidence>
<dbReference type="InterPro" id="IPR037219">
    <property type="entry name" value="Peptidase_M41-like"/>
</dbReference>
<sequence>DLEEAATKVKMGPERKRLQSAEDKRMTACHEAGHALVASFLDKMDPVHRISIVARGLSLGHTMFPPTK</sequence>
<dbReference type="GO" id="GO:0005886">
    <property type="term" value="C:plasma membrane"/>
    <property type="evidence" value="ECO:0007669"/>
    <property type="project" value="TreeGrafter"/>
</dbReference>
<name>A0A2M8C2D9_9BACT</name>
<evidence type="ECO:0000313" key="4">
    <source>
        <dbReference type="Proteomes" id="UP000228770"/>
    </source>
</evidence>
<dbReference type="GO" id="GO:0004222">
    <property type="term" value="F:metalloendopeptidase activity"/>
    <property type="evidence" value="ECO:0007669"/>
    <property type="project" value="InterPro"/>
</dbReference>
<feature type="non-terminal residue" evidence="3">
    <location>
        <position position="1"/>
    </location>
</feature>
<keyword evidence="3" id="KW-0131">Cell cycle</keyword>
<dbReference type="GO" id="GO:0030163">
    <property type="term" value="P:protein catabolic process"/>
    <property type="evidence" value="ECO:0007669"/>
    <property type="project" value="TreeGrafter"/>
</dbReference>
<dbReference type="SUPFAM" id="SSF140990">
    <property type="entry name" value="FtsH protease domain-like"/>
    <property type="match status" value="1"/>
</dbReference>
<dbReference type="EMBL" id="PFUA01000039">
    <property type="protein sequence ID" value="PJB50255.1"/>
    <property type="molecule type" value="Genomic_DNA"/>
</dbReference>
<evidence type="ECO:0000313" key="3">
    <source>
        <dbReference type="EMBL" id="PJB50255.1"/>
    </source>
</evidence>
<reference evidence="4" key="1">
    <citation type="submission" date="2017-09" db="EMBL/GenBank/DDBJ databases">
        <title>Depth-based differentiation of microbial function through sediment-hosted aquifers and enrichment of novel symbionts in the deep terrestrial subsurface.</title>
        <authorList>
            <person name="Probst A.J."/>
            <person name="Ladd B."/>
            <person name="Jarett J.K."/>
            <person name="Geller-Mcgrath D.E."/>
            <person name="Sieber C.M.K."/>
            <person name="Emerson J.B."/>
            <person name="Anantharaman K."/>
            <person name="Thomas B.C."/>
            <person name="Malmstrom R."/>
            <person name="Stieglmeier M."/>
            <person name="Klingl A."/>
            <person name="Woyke T."/>
            <person name="Ryan C.M."/>
            <person name="Banfield J.F."/>
        </authorList>
    </citation>
    <scope>NUCLEOTIDE SEQUENCE [LARGE SCALE GENOMIC DNA]</scope>
</reference>
<dbReference type="PANTHER" id="PTHR23076:SF97">
    <property type="entry name" value="ATP-DEPENDENT ZINC METALLOPROTEASE YME1L1"/>
    <property type="match status" value="1"/>
</dbReference>
<evidence type="ECO:0000259" key="2">
    <source>
        <dbReference type="Pfam" id="PF01434"/>
    </source>
</evidence>
<proteinExistence type="predicted"/>
<dbReference type="PANTHER" id="PTHR23076">
    <property type="entry name" value="METALLOPROTEASE M41 FTSH"/>
    <property type="match status" value="1"/>
</dbReference>
<feature type="region of interest" description="Disordered" evidence="1">
    <location>
        <begin position="1"/>
        <end position="21"/>
    </location>
</feature>
<comment type="caution">
    <text evidence="3">The sequence shown here is derived from an EMBL/GenBank/DDBJ whole genome shotgun (WGS) entry which is preliminary data.</text>
</comment>
<dbReference type="GO" id="GO:0004176">
    <property type="term" value="F:ATP-dependent peptidase activity"/>
    <property type="evidence" value="ECO:0007669"/>
    <property type="project" value="InterPro"/>
</dbReference>
<protein>
    <submittedName>
        <fullName evidence="3">Cell division protein FtsH</fullName>
    </submittedName>
</protein>
<dbReference type="AlphaFoldDB" id="A0A2M8C2D9"/>
<dbReference type="InterPro" id="IPR000642">
    <property type="entry name" value="Peptidase_M41"/>
</dbReference>